<dbReference type="eggNOG" id="ENOG502RXNF">
    <property type="taxonomic scope" value="Eukaryota"/>
</dbReference>
<name>G7DWF7_MIXOS</name>
<sequence length="273" mass="30194">MVSKGKQKAVEQPSVTEEAPPLPDEEQPPLPDGEEEPPLPSEDEQDDGGDEQDDAPPLPDEDEPEPATGATEGPPVIIPAATHGDWTAVWDKQAQAYYFWNKKTQETTWVNPVQVPAEASTSTATVQSTVPAGGKLTKLSYSAEGNVDGIDPDLVYLDPKLAIPGRESTGPGPAFSARFNARTGRFEGDPEKTPDRVSGIERAKRQNQNFFDYDGWQKAFDMKQDIERQKRAAGESSDAPPPKKLTKAQLEKFRERKKQRKEERQKGWLLDND</sequence>
<feature type="compositionally biased region" description="Basic and acidic residues" evidence="1">
    <location>
        <begin position="222"/>
        <end position="233"/>
    </location>
</feature>
<dbReference type="InParanoid" id="G7DWF7"/>
<feature type="region of interest" description="Disordered" evidence="1">
    <location>
        <begin position="222"/>
        <end position="273"/>
    </location>
</feature>
<gene>
    <name evidence="3" type="primary">Mo01572</name>
    <name evidence="3" type="ORF">E5Q_01572</name>
</gene>
<evidence type="ECO:0000256" key="1">
    <source>
        <dbReference type="SAM" id="MobiDB-lite"/>
    </source>
</evidence>
<feature type="domain" description="WW" evidence="2">
    <location>
        <begin position="80"/>
        <end position="114"/>
    </location>
</feature>
<evidence type="ECO:0000259" key="2">
    <source>
        <dbReference type="PROSITE" id="PS50020"/>
    </source>
</evidence>
<keyword evidence="4" id="KW-1185">Reference proteome</keyword>
<feature type="compositionally biased region" description="Basic and acidic residues" evidence="1">
    <location>
        <begin position="184"/>
        <end position="204"/>
    </location>
</feature>
<feature type="region of interest" description="Disordered" evidence="1">
    <location>
        <begin position="1"/>
        <end position="82"/>
    </location>
</feature>
<organism evidence="3 4">
    <name type="scientific">Mixia osmundae (strain CBS 9802 / IAM 14324 / JCM 22182 / KY 12970)</name>
    <dbReference type="NCBI Taxonomy" id="764103"/>
    <lineage>
        <taxon>Eukaryota</taxon>
        <taxon>Fungi</taxon>
        <taxon>Dikarya</taxon>
        <taxon>Basidiomycota</taxon>
        <taxon>Pucciniomycotina</taxon>
        <taxon>Mixiomycetes</taxon>
        <taxon>Mixiales</taxon>
        <taxon>Mixiaceae</taxon>
        <taxon>Mixia</taxon>
    </lineage>
</organism>
<dbReference type="PROSITE" id="PS01159">
    <property type="entry name" value="WW_DOMAIN_1"/>
    <property type="match status" value="1"/>
</dbReference>
<dbReference type="OrthoDB" id="2444812at2759"/>
<dbReference type="InterPro" id="IPR036020">
    <property type="entry name" value="WW_dom_sf"/>
</dbReference>
<dbReference type="SMART" id="SM00456">
    <property type="entry name" value="WW"/>
    <property type="match status" value="1"/>
</dbReference>
<dbReference type="Pfam" id="PF00397">
    <property type="entry name" value="WW"/>
    <property type="match status" value="1"/>
</dbReference>
<reference evidence="3 4" key="2">
    <citation type="journal article" date="2012" name="Open Biol.">
        <title>Characteristics of nucleosomes and linker DNA regions on the genome of the basidiomycete Mixia osmundae revealed by mono- and dinucleosome mapping.</title>
        <authorList>
            <person name="Nishida H."/>
            <person name="Kondo S."/>
            <person name="Matsumoto T."/>
            <person name="Suzuki Y."/>
            <person name="Yoshikawa H."/>
            <person name="Taylor T.D."/>
            <person name="Sugiyama J."/>
        </authorList>
    </citation>
    <scope>NUCLEOTIDE SEQUENCE [LARGE SCALE GENOMIC DNA]</scope>
    <source>
        <strain evidence="4">CBS 9802 / IAM 14324 / JCM 22182 / KY 12970</strain>
    </source>
</reference>
<dbReference type="SUPFAM" id="SSF51045">
    <property type="entry name" value="WW domain"/>
    <property type="match status" value="1"/>
</dbReference>
<dbReference type="RefSeq" id="XP_014565817.1">
    <property type="nucleotide sequence ID" value="XM_014710331.1"/>
</dbReference>
<feature type="compositionally biased region" description="Acidic residues" evidence="1">
    <location>
        <begin position="23"/>
        <end position="65"/>
    </location>
</feature>
<dbReference type="EMBL" id="BABT02000052">
    <property type="protein sequence ID" value="GAA94917.1"/>
    <property type="molecule type" value="Genomic_DNA"/>
</dbReference>
<evidence type="ECO:0000313" key="4">
    <source>
        <dbReference type="Proteomes" id="UP000009131"/>
    </source>
</evidence>
<feature type="compositionally biased region" description="Basic and acidic residues" evidence="1">
    <location>
        <begin position="249"/>
        <end position="266"/>
    </location>
</feature>
<dbReference type="OMA" id="DCQWDPN"/>
<comment type="caution">
    <text evidence="3">The sequence shown here is derived from an EMBL/GenBank/DDBJ whole genome shotgun (WGS) entry which is preliminary data.</text>
</comment>
<dbReference type="PROSITE" id="PS50020">
    <property type="entry name" value="WW_DOMAIN_2"/>
    <property type="match status" value="1"/>
</dbReference>
<feature type="region of interest" description="Disordered" evidence="1">
    <location>
        <begin position="163"/>
        <end position="204"/>
    </location>
</feature>
<dbReference type="CDD" id="cd00201">
    <property type="entry name" value="WW"/>
    <property type="match status" value="1"/>
</dbReference>
<dbReference type="InterPro" id="IPR001202">
    <property type="entry name" value="WW_dom"/>
</dbReference>
<evidence type="ECO:0000313" key="3">
    <source>
        <dbReference type="EMBL" id="GAA94917.1"/>
    </source>
</evidence>
<dbReference type="Proteomes" id="UP000009131">
    <property type="component" value="Unassembled WGS sequence"/>
</dbReference>
<dbReference type="Gene3D" id="2.20.70.10">
    <property type="match status" value="1"/>
</dbReference>
<dbReference type="HOGENOM" id="CLU_061843_1_0_1"/>
<accession>G7DWF7</accession>
<proteinExistence type="predicted"/>
<reference evidence="3 4" key="1">
    <citation type="journal article" date="2011" name="J. Gen. Appl. Microbiol.">
        <title>Draft genome sequencing of the enigmatic basidiomycete Mixia osmundae.</title>
        <authorList>
            <person name="Nishida H."/>
            <person name="Nagatsuka Y."/>
            <person name="Sugiyama J."/>
        </authorList>
    </citation>
    <scope>NUCLEOTIDE SEQUENCE [LARGE SCALE GENOMIC DNA]</scope>
    <source>
        <strain evidence="4">CBS 9802 / IAM 14324 / JCM 22182 / KY 12970</strain>
    </source>
</reference>
<protein>
    <recommendedName>
        <fullName evidence="2">WW domain-containing protein</fullName>
    </recommendedName>
</protein>
<dbReference type="AlphaFoldDB" id="G7DWF7"/>